<feature type="region of interest" description="Disordered" evidence="1">
    <location>
        <begin position="63"/>
        <end position="174"/>
    </location>
</feature>
<accession>A0ABP7LRM9</accession>
<reference evidence="3" key="1">
    <citation type="journal article" date="2019" name="Int. J. Syst. Evol. Microbiol.">
        <title>The Global Catalogue of Microorganisms (GCM) 10K type strain sequencing project: providing services to taxonomists for standard genome sequencing and annotation.</title>
        <authorList>
            <consortium name="The Broad Institute Genomics Platform"/>
            <consortium name="The Broad Institute Genome Sequencing Center for Infectious Disease"/>
            <person name="Wu L."/>
            <person name="Ma J."/>
        </authorList>
    </citation>
    <scope>NUCLEOTIDE SEQUENCE [LARGE SCALE GENOMIC DNA]</scope>
    <source>
        <strain evidence="3">JCM 16578</strain>
    </source>
</reference>
<gene>
    <name evidence="2" type="ORF">GCM10022207_86530</name>
</gene>
<evidence type="ECO:0008006" key="4">
    <source>
        <dbReference type="Google" id="ProtNLM"/>
    </source>
</evidence>
<organism evidence="2 3">
    <name type="scientific">Streptomyces lannensis</name>
    <dbReference type="NCBI Taxonomy" id="766498"/>
    <lineage>
        <taxon>Bacteria</taxon>
        <taxon>Bacillati</taxon>
        <taxon>Actinomycetota</taxon>
        <taxon>Actinomycetes</taxon>
        <taxon>Kitasatosporales</taxon>
        <taxon>Streptomycetaceae</taxon>
        <taxon>Streptomyces</taxon>
    </lineage>
</organism>
<dbReference type="Proteomes" id="UP001501563">
    <property type="component" value="Unassembled WGS sequence"/>
</dbReference>
<keyword evidence="3" id="KW-1185">Reference proteome</keyword>
<comment type="caution">
    <text evidence="2">The sequence shown here is derived from an EMBL/GenBank/DDBJ whole genome shotgun (WGS) entry which is preliminary data.</text>
</comment>
<proteinExistence type="predicted"/>
<feature type="compositionally biased region" description="Polar residues" evidence="1">
    <location>
        <begin position="102"/>
        <end position="115"/>
    </location>
</feature>
<feature type="compositionally biased region" description="Low complexity" evidence="1">
    <location>
        <begin position="86"/>
        <end position="98"/>
    </location>
</feature>
<sequence>MALETSRGLLAAVLPTGKRARVFAINPMVAARDPDRHPVSRKKSDRGNSLVLANILRTDMHAHRPLPQDNDLSVPSPSWPAPSRTPPGTGSSTPTSSGLCYVSTTRKPWTPSPTGRTAAAVPRQANYSDSPPRPPRAERLSRTQSQAALKRAGRYPQDLSALGEPTSRRRSGTC</sequence>
<evidence type="ECO:0000313" key="2">
    <source>
        <dbReference type="EMBL" id="GAA3904054.1"/>
    </source>
</evidence>
<dbReference type="EMBL" id="BAAAZA010000055">
    <property type="protein sequence ID" value="GAA3904054.1"/>
    <property type="molecule type" value="Genomic_DNA"/>
</dbReference>
<name>A0ABP7LRM9_9ACTN</name>
<protein>
    <recommendedName>
        <fullName evidence="4">Transposase IS111A/IS1328/IS1533 N-terminal domain-containing protein</fullName>
    </recommendedName>
</protein>
<evidence type="ECO:0000256" key="1">
    <source>
        <dbReference type="SAM" id="MobiDB-lite"/>
    </source>
</evidence>
<evidence type="ECO:0000313" key="3">
    <source>
        <dbReference type="Proteomes" id="UP001501563"/>
    </source>
</evidence>